<dbReference type="SUPFAM" id="SSF90123">
    <property type="entry name" value="ABC transporter transmembrane region"/>
    <property type="match status" value="1"/>
</dbReference>
<dbReference type="STRING" id="1423790.BN53_00585"/>
<dbReference type="EMBL" id="CAKD01000008">
    <property type="protein sequence ID" value="CCI84616.1"/>
    <property type="molecule type" value="Genomic_DNA"/>
</dbReference>
<feature type="domain" description="ABC transmembrane type-1" evidence="6">
    <location>
        <begin position="61"/>
        <end position="214"/>
    </location>
</feature>
<dbReference type="InterPro" id="IPR011527">
    <property type="entry name" value="ABC1_TM_dom"/>
</dbReference>
<dbReference type="PROSITE" id="PS50929">
    <property type="entry name" value="ABC_TM1F"/>
    <property type="match status" value="1"/>
</dbReference>
<evidence type="ECO:0000256" key="1">
    <source>
        <dbReference type="ARBA" id="ARBA00004651"/>
    </source>
</evidence>
<dbReference type="InterPro" id="IPR036640">
    <property type="entry name" value="ABC1_TM_sf"/>
</dbReference>
<comment type="subcellular location">
    <subcellularLocation>
        <location evidence="1">Cell membrane</location>
        <topology evidence="1">Multi-pass membrane protein</topology>
    </subcellularLocation>
</comment>
<feature type="transmembrane region" description="Helical" evidence="5">
    <location>
        <begin position="121"/>
        <end position="141"/>
    </location>
</feature>
<evidence type="ECO:0000256" key="3">
    <source>
        <dbReference type="ARBA" id="ARBA00022989"/>
    </source>
</evidence>
<feature type="transmembrane region" description="Helical" evidence="5">
    <location>
        <begin position="53"/>
        <end position="80"/>
    </location>
</feature>
<dbReference type="GO" id="GO:0005886">
    <property type="term" value="C:plasma membrane"/>
    <property type="evidence" value="ECO:0007669"/>
    <property type="project" value="UniProtKB-SubCell"/>
</dbReference>
<dbReference type="Gene3D" id="1.20.1560.10">
    <property type="entry name" value="ABC transporter type 1, transmembrane domain"/>
    <property type="match status" value="1"/>
</dbReference>
<keyword evidence="2 5" id="KW-0812">Transmembrane</keyword>
<evidence type="ECO:0000313" key="7">
    <source>
        <dbReference type="EMBL" id="CCI84616.1"/>
    </source>
</evidence>
<comment type="caution">
    <text evidence="7">The sequence shown here is derived from an EMBL/GenBank/DDBJ whole genome shotgun (WGS) entry which is preliminary data.</text>
</comment>
<dbReference type="eggNOG" id="COG1132">
    <property type="taxonomic scope" value="Bacteria"/>
</dbReference>
<evidence type="ECO:0000313" key="8">
    <source>
        <dbReference type="Proteomes" id="UP000009311"/>
    </source>
</evidence>
<dbReference type="AlphaFoldDB" id="I7LAE3"/>
<name>I7LAE3_9LACO</name>
<feature type="transmembrane region" description="Helical" evidence="5">
    <location>
        <begin position="147"/>
        <end position="166"/>
    </location>
</feature>
<protein>
    <submittedName>
        <fullName evidence="7">Conserved domain protein</fullName>
    </submittedName>
</protein>
<organism evidence="7 8">
    <name type="scientific">Lactobacillus pasteurii DSM 23907 = CRBIP 24.76</name>
    <dbReference type="NCBI Taxonomy" id="1423790"/>
    <lineage>
        <taxon>Bacteria</taxon>
        <taxon>Bacillati</taxon>
        <taxon>Bacillota</taxon>
        <taxon>Bacilli</taxon>
        <taxon>Lactobacillales</taxon>
        <taxon>Lactobacillaceae</taxon>
        <taxon>Lactobacillus</taxon>
    </lineage>
</organism>
<evidence type="ECO:0000256" key="4">
    <source>
        <dbReference type="ARBA" id="ARBA00023136"/>
    </source>
</evidence>
<feature type="transmembrane region" description="Helical" evidence="5">
    <location>
        <begin position="12"/>
        <end position="33"/>
    </location>
</feature>
<keyword evidence="4 5" id="KW-0472">Membrane</keyword>
<keyword evidence="8" id="KW-1185">Reference proteome</keyword>
<dbReference type="Proteomes" id="UP000009311">
    <property type="component" value="Unassembled WGS sequence"/>
</dbReference>
<keyword evidence="3 5" id="KW-1133">Transmembrane helix</keyword>
<reference evidence="7 8" key="1">
    <citation type="submission" date="2012-06" db="EMBL/GenBank/DDBJ databases">
        <title>Draft Genome Sequence of Lactobacillus pasteurii CRBIP 24.76T.</title>
        <authorList>
            <person name="Cousin S."/>
            <person name="Bouchier C."/>
            <person name="Loux V."/>
            <person name="Ma L."/>
            <person name="Creno S."/>
            <person name="Bizet C."/>
            <person name="Clermont D."/>
        </authorList>
    </citation>
    <scope>NUCLEOTIDE SEQUENCE [LARGE SCALE GENOMIC DNA]</scope>
    <source>
        <strain evidence="8">CRBIP 24.76T</strain>
    </source>
</reference>
<dbReference type="GO" id="GO:0005524">
    <property type="term" value="F:ATP binding"/>
    <property type="evidence" value="ECO:0007669"/>
    <property type="project" value="InterPro"/>
</dbReference>
<accession>I7LAE3</accession>
<evidence type="ECO:0000259" key="6">
    <source>
        <dbReference type="PROSITE" id="PS50929"/>
    </source>
</evidence>
<dbReference type="GO" id="GO:0140359">
    <property type="term" value="F:ABC-type transporter activity"/>
    <property type="evidence" value="ECO:0007669"/>
    <property type="project" value="InterPro"/>
</dbReference>
<sequence length="214" mass="23955">MNVNFKWIIKNLPVWLLFFIVLMLVAGGFEGVINGIILGQFPNLVGKSSADLILFLLESTVIFIATYTAIVLQNIFINIARKRLRVKLKKAMLINSFALREDASSGLNHISNDATKIDEQYFAVIAGILSTGTAAIISTVYVLRVNLLMGIIFVAFSCLSLIPMLFGKNKLGKLGKQWSDENSKMMRSASDWFNGLRDILQYQVQLPFFKKVRG</sequence>
<gene>
    <name evidence="7" type="ORF">BN53_00585</name>
</gene>
<evidence type="ECO:0000256" key="2">
    <source>
        <dbReference type="ARBA" id="ARBA00022692"/>
    </source>
</evidence>
<proteinExistence type="predicted"/>
<evidence type="ECO:0000256" key="5">
    <source>
        <dbReference type="SAM" id="Phobius"/>
    </source>
</evidence>